<keyword evidence="2" id="KW-1185">Reference proteome</keyword>
<proteinExistence type="predicted"/>
<evidence type="ECO:0000313" key="1">
    <source>
        <dbReference type="EMBL" id="MBD0382899.1"/>
    </source>
</evidence>
<dbReference type="RefSeq" id="WP_188176693.1">
    <property type="nucleotide sequence ID" value="NZ_JACVVD010000009.1"/>
</dbReference>
<protein>
    <submittedName>
        <fullName evidence="1">Uncharacterized protein</fullName>
    </submittedName>
</protein>
<dbReference type="Proteomes" id="UP000650466">
    <property type="component" value="Unassembled WGS sequence"/>
</dbReference>
<sequence length="67" mass="7445">MKVNPNNVPGFYAELSADQGYYYQLKYYAEALVNDRPITTATAHSTMGSIEILEAEIESADRNGVWG</sequence>
<accession>A0A926QLZ6</accession>
<dbReference type="AlphaFoldDB" id="A0A926QLZ6"/>
<gene>
    <name evidence="1" type="ORF">ICC18_22570</name>
</gene>
<evidence type="ECO:0000313" key="2">
    <source>
        <dbReference type="Proteomes" id="UP000650466"/>
    </source>
</evidence>
<comment type="caution">
    <text evidence="1">The sequence shown here is derived from an EMBL/GenBank/DDBJ whole genome shotgun (WGS) entry which is preliminary data.</text>
</comment>
<organism evidence="1 2">
    <name type="scientific">Paenibacillus sedimenti</name>
    <dbReference type="NCBI Taxonomy" id="2770274"/>
    <lineage>
        <taxon>Bacteria</taxon>
        <taxon>Bacillati</taxon>
        <taxon>Bacillota</taxon>
        <taxon>Bacilli</taxon>
        <taxon>Bacillales</taxon>
        <taxon>Paenibacillaceae</taxon>
        <taxon>Paenibacillus</taxon>
    </lineage>
</organism>
<reference evidence="1" key="1">
    <citation type="submission" date="2020-09" db="EMBL/GenBank/DDBJ databases">
        <title>Draft Genome Sequence of Paenibacillus sp. WST5.</title>
        <authorList>
            <person name="Bao Z."/>
        </authorList>
    </citation>
    <scope>NUCLEOTIDE SEQUENCE</scope>
    <source>
        <strain evidence="1">WST5</strain>
    </source>
</reference>
<name>A0A926QLZ6_9BACL</name>
<dbReference type="EMBL" id="JACVVD010000009">
    <property type="protein sequence ID" value="MBD0382899.1"/>
    <property type="molecule type" value="Genomic_DNA"/>
</dbReference>